<dbReference type="EMBL" id="JARKNE010000003">
    <property type="protein sequence ID" value="KAK5839704.1"/>
    <property type="molecule type" value="Genomic_DNA"/>
</dbReference>
<feature type="domain" description="DUF4216" evidence="1">
    <location>
        <begin position="222"/>
        <end position="293"/>
    </location>
</feature>
<sequence>MLTMLTGRLMMNLMKRMILMRKSKDNLQNQLDLVDMGIRRDLHPQVLPNGKYRLSLSIFAMSKKEKEVFCTVLKDIKVSDVFLWKLKSYCRNKHCLEGSIAEGYLAEECMTFCSRYLKDFEIRLNRPSRNAGLTDHNLVETYLFQSYGESIGKVEIAHLDDRSWVQAHRYVLFHHDSIEPLCKRTQNCGIVVNSSITTYASARDSNPIEGNMEYYGLFTDIIELDYYGKRKVVLFRCDWAVVNTAHRIKKDQFGFTMVNFSRLIHTGQQLIDEPYVFHFQVKQVFYSKDPTEEGCYVVLCNTPRDLFDMGNRSRDDIDERSETLPFP</sequence>
<dbReference type="InterPro" id="IPR025452">
    <property type="entry name" value="DUF4218"/>
</dbReference>
<dbReference type="Pfam" id="PF13960">
    <property type="entry name" value="DUF4218"/>
    <property type="match status" value="1"/>
</dbReference>
<keyword evidence="4" id="KW-1185">Reference proteome</keyword>
<evidence type="ECO:0008006" key="5">
    <source>
        <dbReference type="Google" id="ProtNLM"/>
    </source>
</evidence>
<feature type="domain" description="DUF4218" evidence="2">
    <location>
        <begin position="82"/>
        <end position="130"/>
    </location>
</feature>
<gene>
    <name evidence="3" type="ORF">PVK06_008532</name>
</gene>
<comment type="caution">
    <text evidence="3">The sequence shown here is derived from an EMBL/GenBank/DDBJ whole genome shotgun (WGS) entry which is preliminary data.</text>
</comment>
<dbReference type="InterPro" id="IPR025312">
    <property type="entry name" value="DUF4216"/>
</dbReference>
<evidence type="ECO:0000313" key="4">
    <source>
        <dbReference type="Proteomes" id="UP001358586"/>
    </source>
</evidence>
<dbReference type="PANTHER" id="PTHR48451">
    <property type="entry name" value="DUF4218 DOMAIN-CONTAINING PROTEIN"/>
    <property type="match status" value="1"/>
</dbReference>
<dbReference type="Proteomes" id="UP001358586">
    <property type="component" value="Chromosome 3"/>
</dbReference>
<accession>A0ABR0QL13</accession>
<proteinExistence type="predicted"/>
<reference evidence="3 4" key="1">
    <citation type="submission" date="2023-03" db="EMBL/GenBank/DDBJ databases">
        <title>WGS of Gossypium arboreum.</title>
        <authorList>
            <person name="Yu D."/>
        </authorList>
    </citation>
    <scope>NUCLEOTIDE SEQUENCE [LARGE SCALE GENOMIC DNA]</scope>
    <source>
        <tissue evidence="3">Leaf</tissue>
    </source>
</reference>
<protein>
    <recommendedName>
        <fullName evidence="5">DUF4218 domain-containing protein</fullName>
    </recommendedName>
</protein>
<dbReference type="PANTHER" id="PTHR48451:SF1">
    <property type="entry name" value="DUF4218 DOMAIN-CONTAINING PROTEIN"/>
    <property type="match status" value="1"/>
</dbReference>
<organism evidence="3 4">
    <name type="scientific">Gossypium arboreum</name>
    <name type="common">Tree cotton</name>
    <name type="synonym">Gossypium nanking</name>
    <dbReference type="NCBI Taxonomy" id="29729"/>
    <lineage>
        <taxon>Eukaryota</taxon>
        <taxon>Viridiplantae</taxon>
        <taxon>Streptophyta</taxon>
        <taxon>Embryophyta</taxon>
        <taxon>Tracheophyta</taxon>
        <taxon>Spermatophyta</taxon>
        <taxon>Magnoliopsida</taxon>
        <taxon>eudicotyledons</taxon>
        <taxon>Gunneridae</taxon>
        <taxon>Pentapetalae</taxon>
        <taxon>rosids</taxon>
        <taxon>malvids</taxon>
        <taxon>Malvales</taxon>
        <taxon>Malvaceae</taxon>
        <taxon>Malvoideae</taxon>
        <taxon>Gossypium</taxon>
    </lineage>
</organism>
<evidence type="ECO:0000259" key="2">
    <source>
        <dbReference type="Pfam" id="PF13960"/>
    </source>
</evidence>
<evidence type="ECO:0000313" key="3">
    <source>
        <dbReference type="EMBL" id="KAK5839704.1"/>
    </source>
</evidence>
<name>A0ABR0QL13_GOSAR</name>
<evidence type="ECO:0000259" key="1">
    <source>
        <dbReference type="Pfam" id="PF13952"/>
    </source>
</evidence>
<dbReference type="Pfam" id="PF13952">
    <property type="entry name" value="DUF4216"/>
    <property type="match status" value="1"/>
</dbReference>